<evidence type="ECO:0000313" key="3">
    <source>
        <dbReference type="Proteomes" id="UP001567538"/>
    </source>
</evidence>
<keyword evidence="3" id="KW-1185">Reference proteome</keyword>
<sequence>MDDIYKHHQFAHSCGLASRNGDPQRGLQPSRSSGTSPRRGVADVLSQLILILLTTALIISDRVPHSICLVINCYIFGKNCWTFTNSQGDKFIKDQHYTTGDVLKGLPRNLQEMVLMQVLQFGIGISKIAFTSVEELVVRFKEVLKFVWMLWICFMKMKRHQSFTAILRLWLHQ</sequence>
<name>A0ABD1IAR9_SALDI</name>
<feature type="compositionally biased region" description="Low complexity" evidence="1">
    <location>
        <begin position="29"/>
        <end position="39"/>
    </location>
</feature>
<accession>A0ABD1IAR9</accession>
<dbReference type="Proteomes" id="UP001567538">
    <property type="component" value="Unassembled WGS sequence"/>
</dbReference>
<comment type="caution">
    <text evidence="2">The sequence shown here is derived from an EMBL/GenBank/DDBJ whole genome shotgun (WGS) entry which is preliminary data.</text>
</comment>
<feature type="region of interest" description="Disordered" evidence="1">
    <location>
        <begin position="15"/>
        <end position="39"/>
    </location>
</feature>
<protein>
    <submittedName>
        <fullName evidence="2">Cyclin-J18-like</fullName>
    </submittedName>
</protein>
<gene>
    <name evidence="2" type="ORF">AAHA92_07660</name>
</gene>
<dbReference type="EMBL" id="JBEAFC010000003">
    <property type="protein sequence ID" value="KAL1565442.1"/>
    <property type="molecule type" value="Genomic_DNA"/>
</dbReference>
<proteinExistence type="predicted"/>
<reference evidence="2 3" key="1">
    <citation type="submission" date="2024-06" db="EMBL/GenBank/DDBJ databases">
        <title>A chromosome level genome sequence of Diviner's sage (Salvia divinorum).</title>
        <authorList>
            <person name="Ford S.A."/>
            <person name="Ro D.-K."/>
            <person name="Ness R.W."/>
            <person name="Phillips M.A."/>
        </authorList>
    </citation>
    <scope>NUCLEOTIDE SEQUENCE [LARGE SCALE GENOMIC DNA]</scope>
    <source>
        <strain evidence="2">SAF-2024a</strain>
        <tissue evidence="2">Leaf</tissue>
    </source>
</reference>
<organism evidence="2 3">
    <name type="scientific">Salvia divinorum</name>
    <name type="common">Maria pastora</name>
    <name type="synonym">Diviner's sage</name>
    <dbReference type="NCBI Taxonomy" id="28513"/>
    <lineage>
        <taxon>Eukaryota</taxon>
        <taxon>Viridiplantae</taxon>
        <taxon>Streptophyta</taxon>
        <taxon>Embryophyta</taxon>
        <taxon>Tracheophyta</taxon>
        <taxon>Spermatophyta</taxon>
        <taxon>Magnoliopsida</taxon>
        <taxon>eudicotyledons</taxon>
        <taxon>Gunneridae</taxon>
        <taxon>Pentapetalae</taxon>
        <taxon>asterids</taxon>
        <taxon>lamiids</taxon>
        <taxon>Lamiales</taxon>
        <taxon>Lamiaceae</taxon>
        <taxon>Nepetoideae</taxon>
        <taxon>Mentheae</taxon>
        <taxon>Salviinae</taxon>
        <taxon>Salvia</taxon>
        <taxon>Salvia subgen. Calosphace</taxon>
    </lineage>
</organism>
<dbReference type="AlphaFoldDB" id="A0ABD1IAR9"/>
<evidence type="ECO:0000313" key="2">
    <source>
        <dbReference type="EMBL" id="KAL1565442.1"/>
    </source>
</evidence>
<evidence type="ECO:0000256" key="1">
    <source>
        <dbReference type="SAM" id="MobiDB-lite"/>
    </source>
</evidence>